<proteinExistence type="predicted"/>
<evidence type="ECO:0000313" key="1">
    <source>
        <dbReference type="EMBL" id="GAI74076.1"/>
    </source>
</evidence>
<name>X1S4L4_9ZZZZ</name>
<gene>
    <name evidence="1" type="ORF">S12H4_18096</name>
</gene>
<feature type="non-terminal residue" evidence="1">
    <location>
        <position position="1"/>
    </location>
</feature>
<sequence>EMMTGEVTQLIKHLAGKYPPKRDSREQVISFLEEVFKAPE</sequence>
<organism evidence="1">
    <name type="scientific">marine sediment metagenome</name>
    <dbReference type="NCBI Taxonomy" id="412755"/>
    <lineage>
        <taxon>unclassified sequences</taxon>
        <taxon>metagenomes</taxon>
        <taxon>ecological metagenomes</taxon>
    </lineage>
</organism>
<reference evidence="1" key="1">
    <citation type="journal article" date="2014" name="Front. Microbiol.">
        <title>High frequency of phylogenetically diverse reductive dehalogenase-homologous genes in deep subseafloor sedimentary metagenomes.</title>
        <authorList>
            <person name="Kawai M."/>
            <person name="Futagami T."/>
            <person name="Toyoda A."/>
            <person name="Takaki Y."/>
            <person name="Nishi S."/>
            <person name="Hori S."/>
            <person name="Arai W."/>
            <person name="Tsubouchi T."/>
            <person name="Morono Y."/>
            <person name="Uchiyama I."/>
            <person name="Ito T."/>
            <person name="Fujiyama A."/>
            <person name="Inagaki F."/>
            <person name="Takami H."/>
        </authorList>
    </citation>
    <scope>NUCLEOTIDE SEQUENCE</scope>
    <source>
        <strain evidence="1">Expedition CK06-06</strain>
    </source>
</reference>
<dbReference type="EMBL" id="BARW01008906">
    <property type="protein sequence ID" value="GAI74076.1"/>
    <property type="molecule type" value="Genomic_DNA"/>
</dbReference>
<protein>
    <submittedName>
        <fullName evidence="1">Uncharacterized protein</fullName>
    </submittedName>
</protein>
<accession>X1S4L4</accession>
<comment type="caution">
    <text evidence="1">The sequence shown here is derived from an EMBL/GenBank/DDBJ whole genome shotgun (WGS) entry which is preliminary data.</text>
</comment>
<dbReference type="AlphaFoldDB" id="X1S4L4"/>